<dbReference type="Proteomes" id="UP001171916">
    <property type="component" value="Unassembled WGS sequence"/>
</dbReference>
<keyword evidence="3" id="KW-0808">Transferase</keyword>
<dbReference type="GO" id="GO:0016757">
    <property type="term" value="F:glycosyltransferase activity"/>
    <property type="evidence" value="ECO:0007669"/>
    <property type="project" value="UniProtKB-KW"/>
</dbReference>
<feature type="domain" description="Glycosyl transferase family 1" evidence="1">
    <location>
        <begin position="190"/>
        <end position="361"/>
    </location>
</feature>
<dbReference type="Pfam" id="PF13439">
    <property type="entry name" value="Glyco_transf_4"/>
    <property type="match status" value="1"/>
</dbReference>
<accession>A0ABT7YCA4</accession>
<dbReference type="EMBL" id="JAUEPH010000003">
    <property type="protein sequence ID" value="MDN3204153.1"/>
    <property type="molecule type" value="Genomic_DNA"/>
</dbReference>
<evidence type="ECO:0000313" key="3">
    <source>
        <dbReference type="EMBL" id="MDN3204153.1"/>
    </source>
</evidence>
<proteinExistence type="predicted"/>
<name>A0ABT7YCA4_9BACT</name>
<dbReference type="PANTHER" id="PTHR12526">
    <property type="entry name" value="GLYCOSYLTRANSFERASE"/>
    <property type="match status" value="1"/>
</dbReference>
<dbReference type="Pfam" id="PF00534">
    <property type="entry name" value="Glycos_transf_1"/>
    <property type="match status" value="1"/>
</dbReference>
<protein>
    <submittedName>
        <fullName evidence="3">Glycosyltransferase family 4 protein</fullName>
        <ecNumber evidence="3">2.4.-.-</ecNumber>
    </submittedName>
</protein>
<dbReference type="EC" id="2.4.-.-" evidence="3"/>
<dbReference type="SUPFAM" id="SSF53756">
    <property type="entry name" value="UDP-Glycosyltransferase/glycogen phosphorylase"/>
    <property type="match status" value="1"/>
</dbReference>
<reference evidence="3" key="1">
    <citation type="submission" date="2023-06" db="EMBL/GenBank/DDBJ databases">
        <title>Robiginitalea aurantiacus sp. nov. and Algoriphagus sediminis sp. nov., isolated from coastal sediment.</title>
        <authorList>
            <person name="Zhou Z.Y."/>
            <person name="An J."/>
            <person name="Jia Y.W."/>
            <person name="Du Z.J."/>
        </authorList>
    </citation>
    <scope>NUCLEOTIDE SEQUENCE</scope>
    <source>
        <strain evidence="3">C2-7</strain>
    </source>
</reference>
<dbReference type="CDD" id="cd03801">
    <property type="entry name" value="GT4_PimA-like"/>
    <property type="match status" value="1"/>
</dbReference>
<sequence length="386" mass="43510">MSEPRHVLFLQSSSELYGSGRIILQVLEIYQKEGLTPIVILTGGGPITSELAALGIKYYIQNLGILRRKYMSPTGLWNRAQMNLKALKFLDELDETYKFELVYSNTLAVVVGAYWASINNLPHIWHIHEILKGPKVLVAFLRRLLDRSTPAPVVVSEAVKDHWKSKLRISKPRVIHNAIPYEEFLKGDFEQIQDLKEDVDNLVISMIGRINPGKGQLFFLDIAEQVLESYPHCKFVMVGDPFHGYEYIEEEIIRRINSGILKGNVINLGFRTDVPAILSQTDIFVLPSVLPDSFPTVILEAMASGKPVVATDSGGSREMVKEGETGFLIPIGDVNTAANSIIELVKDSDKRNLFGNKGRERVLREFGQTKFEEQTIDHLWLHLAKD</sequence>
<evidence type="ECO:0000259" key="1">
    <source>
        <dbReference type="Pfam" id="PF00534"/>
    </source>
</evidence>
<feature type="domain" description="Glycosyltransferase subfamily 4-like N-terminal" evidence="2">
    <location>
        <begin position="18"/>
        <end position="181"/>
    </location>
</feature>
<dbReference type="InterPro" id="IPR028098">
    <property type="entry name" value="Glyco_trans_4-like_N"/>
</dbReference>
<comment type="caution">
    <text evidence="3">The sequence shown here is derived from an EMBL/GenBank/DDBJ whole genome shotgun (WGS) entry which is preliminary data.</text>
</comment>
<dbReference type="RefSeq" id="WP_289999707.1">
    <property type="nucleotide sequence ID" value="NZ_JAUEPH010000003.1"/>
</dbReference>
<keyword evidence="4" id="KW-1185">Reference proteome</keyword>
<gene>
    <name evidence="3" type="ORF">QVH07_08335</name>
</gene>
<evidence type="ECO:0000259" key="2">
    <source>
        <dbReference type="Pfam" id="PF13439"/>
    </source>
</evidence>
<organism evidence="3 4">
    <name type="scientific">Algoriphagus sediminis</name>
    <dbReference type="NCBI Taxonomy" id="3057113"/>
    <lineage>
        <taxon>Bacteria</taxon>
        <taxon>Pseudomonadati</taxon>
        <taxon>Bacteroidota</taxon>
        <taxon>Cytophagia</taxon>
        <taxon>Cytophagales</taxon>
        <taxon>Cyclobacteriaceae</taxon>
        <taxon>Algoriphagus</taxon>
    </lineage>
</organism>
<dbReference type="InterPro" id="IPR001296">
    <property type="entry name" value="Glyco_trans_1"/>
</dbReference>
<keyword evidence="3" id="KW-0328">Glycosyltransferase</keyword>
<dbReference type="Gene3D" id="3.40.50.2000">
    <property type="entry name" value="Glycogen Phosphorylase B"/>
    <property type="match status" value="2"/>
</dbReference>
<evidence type="ECO:0000313" key="4">
    <source>
        <dbReference type="Proteomes" id="UP001171916"/>
    </source>
</evidence>